<keyword evidence="4" id="KW-1185">Reference proteome</keyword>
<gene>
    <name evidence="3" type="ORF">C7M84_009175</name>
</gene>
<dbReference type="OrthoDB" id="548799at2759"/>
<dbReference type="InterPro" id="IPR011992">
    <property type="entry name" value="EF-hand-dom_pair"/>
</dbReference>
<dbReference type="GO" id="GO:0001578">
    <property type="term" value="P:microtubule bundle formation"/>
    <property type="evidence" value="ECO:0007669"/>
    <property type="project" value="TreeGrafter"/>
</dbReference>
<dbReference type="STRING" id="6689.A0A423T7L3"/>
<dbReference type="GO" id="GO:0032273">
    <property type="term" value="P:positive regulation of protein polymerization"/>
    <property type="evidence" value="ECO:0007669"/>
    <property type="project" value="TreeGrafter"/>
</dbReference>
<dbReference type="Proteomes" id="UP000283509">
    <property type="component" value="Unassembled WGS sequence"/>
</dbReference>
<feature type="compositionally biased region" description="Basic and acidic residues" evidence="2">
    <location>
        <begin position="7"/>
        <end position="38"/>
    </location>
</feature>
<evidence type="ECO:0000313" key="3">
    <source>
        <dbReference type="EMBL" id="ROT72448.1"/>
    </source>
</evidence>
<comment type="caution">
    <text evidence="3">The sequence shown here is derived from an EMBL/GenBank/DDBJ whole genome shotgun (WGS) entry which is preliminary data.</text>
</comment>
<proteinExistence type="inferred from homology"/>
<feature type="region of interest" description="Disordered" evidence="2">
    <location>
        <begin position="1"/>
        <end position="38"/>
    </location>
</feature>
<dbReference type="GO" id="GO:0005874">
    <property type="term" value="C:microtubule"/>
    <property type="evidence" value="ECO:0007669"/>
    <property type="project" value="TreeGrafter"/>
</dbReference>
<dbReference type="EMBL" id="QCYY01002156">
    <property type="protein sequence ID" value="ROT72448.1"/>
    <property type="molecule type" value="Genomic_DNA"/>
</dbReference>
<dbReference type="PANTHER" id="PTHR12932">
    <property type="entry name" value="P25 ALPHA-RELATED"/>
    <property type="match status" value="1"/>
</dbReference>
<reference evidence="3 4" key="2">
    <citation type="submission" date="2019-01" db="EMBL/GenBank/DDBJ databases">
        <title>The decoding of complex shrimp genome reveals the adaptation for benthos swimmer, frequently molting mechanism and breeding impact on genome.</title>
        <authorList>
            <person name="Sun Y."/>
            <person name="Gao Y."/>
            <person name="Yu Y."/>
        </authorList>
    </citation>
    <scope>NUCLEOTIDE SEQUENCE [LARGE SCALE GENOMIC DNA]</scope>
    <source>
        <tissue evidence="3">Muscle</tissue>
    </source>
</reference>
<evidence type="ECO:0000313" key="4">
    <source>
        <dbReference type="Proteomes" id="UP000283509"/>
    </source>
</evidence>
<evidence type="ECO:0000256" key="2">
    <source>
        <dbReference type="SAM" id="MobiDB-lite"/>
    </source>
</evidence>
<dbReference type="AlphaFoldDB" id="A0A423T7L3"/>
<dbReference type="SUPFAM" id="SSF47473">
    <property type="entry name" value="EF-hand"/>
    <property type="match status" value="1"/>
</dbReference>
<sequence length="212" mass="24246">MRIKGKREREEGKKKANKWESKEREKRRKEGRERRVGERELMMGLKALASPKPSSLREQFRNFSKFGDTKSDGKMLTLSQSDKWFKQAKVIDGKKLTTTDTAITFNKFKAKKISFQDFEKYLDEIAKSKKLDATEIRTKLKDCGSPAITGTTNVVKSSAVDRLTDTKKFTGSHKLRFDSTGRGKGMAGRKDLPDNSGYVSGYRNKNTYDKTH</sequence>
<comment type="similarity">
    <text evidence="1">Belongs to the TPPP family.</text>
</comment>
<dbReference type="GO" id="GO:0015631">
    <property type="term" value="F:tubulin binding"/>
    <property type="evidence" value="ECO:0007669"/>
    <property type="project" value="InterPro"/>
</dbReference>
<dbReference type="InterPro" id="IPR008907">
    <property type="entry name" value="TPP/p25"/>
</dbReference>
<reference evidence="3 4" key="1">
    <citation type="submission" date="2018-04" db="EMBL/GenBank/DDBJ databases">
        <authorList>
            <person name="Zhang X."/>
            <person name="Yuan J."/>
            <person name="Li F."/>
            <person name="Xiang J."/>
        </authorList>
    </citation>
    <scope>NUCLEOTIDE SEQUENCE [LARGE SCALE GENOMIC DNA]</scope>
    <source>
        <tissue evidence="3">Muscle</tissue>
    </source>
</reference>
<protein>
    <submittedName>
        <fullName evidence="3">TPPP family protein</fullName>
    </submittedName>
</protein>
<dbReference type="Gene3D" id="1.10.238.10">
    <property type="entry name" value="EF-hand"/>
    <property type="match status" value="1"/>
</dbReference>
<evidence type="ECO:0000256" key="1">
    <source>
        <dbReference type="ARBA" id="ARBA00010994"/>
    </source>
</evidence>
<feature type="region of interest" description="Disordered" evidence="2">
    <location>
        <begin position="173"/>
        <end position="212"/>
    </location>
</feature>
<name>A0A423T7L3_PENVA</name>
<dbReference type="GO" id="GO:0046785">
    <property type="term" value="P:microtubule polymerization"/>
    <property type="evidence" value="ECO:0007669"/>
    <property type="project" value="InterPro"/>
</dbReference>
<dbReference type="PANTHER" id="PTHR12932:SF9">
    <property type="entry name" value="TUBULIN POLYMERIZATION-PROMOTING PROTEIN HOMOLOG"/>
    <property type="match status" value="1"/>
</dbReference>
<organism evidence="3 4">
    <name type="scientific">Penaeus vannamei</name>
    <name type="common">Whiteleg shrimp</name>
    <name type="synonym">Litopenaeus vannamei</name>
    <dbReference type="NCBI Taxonomy" id="6689"/>
    <lineage>
        <taxon>Eukaryota</taxon>
        <taxon>Metazoa</taxon>
        <taxon>Ecdysozoa</taxon>
        <taxon>Arthropoda</taxon>
        <taxon>Crustacea</taxon>
        <taxon>Multicrustacea</taxon>
        <taxon>Malacostraca</taxon>
        <taxon>Eumalacostraca</taxon>
        <taxon>Eucarida</taxon>
        <taxon>Decapoda</taxon>
        <taxon>Dendrobranchiata</taxon>
        <taxon>Penaeoidea</taxon>
        <taxon>Penaeidae</taxon>
        <taxon>Penaeus</taxon>
    </lineage>
</organism>
<accession>A0A423T7L3</accession>
<dbReference type="Pfam" id="PF05517">
    <property type="entry name" value="p25-alpha"/>
    <property type="match status" value="1"/>
</dbReference>